<dbReference type="SUPFAM" id="SSF48403">
    <property type="entry name" value="Ankyrin repeat"/>
    <property type="match status" value="1"/>
</dbReference>
<proteinExistence type="predicted"/>
<protein>
    <submittedName>
        <fullName evidence="2">Uncharacterized protein</fullName>
    </submittedName>
</protein>
<gene>
    <name evidence="2" type="ORF">QYE76_059873</name>
</gene>
<dbReference type="InterPro" id="IPR002110">
    <property type="entry name" value="Ankyrin_rpt"/>
</dbReference>
<dbReference type="Gene3D" id="1.25.40.20">
    <property type="entry name" value="Ankyrin repeat-containing domain"/>
    <property type="match status" value="1"/>
</dbReference>
<dbReference type="InterPro" id="IPR036770">
    <property type="entry name" value="Ankyrin_rpt-contain_sf"/>
</dbReference>
<comment type="caution">
    <text evidence="2">The sequence shown here is derived from an EMBL/GenBank/DDBJ whole genome shotgun (WGS) entry which is preliminary data.</text>
</comment>
<dbReference type="PANTHER" id="PTHR46224:SF63">
    <property type="entry name" value="OS02G0493300 PROTEIN"/>
    <property type="match status" value="1"/>
</dbReference>
<dbReference type="EMBL" id="JAUUTY010000004">
    <property type="protein sequence ID" value="KAK1642068.1"/>
    <property type="molecule type" value="Genomic_DNA"/>
</dbReference>
<keyword evidence="3" id="KW-1185">Reference proteome</keyword>
<dbReference type="PANTHER" id="PTHR46224">
    <property type="entry name" value="ANKYRIN REPEAT FAMILY PROTEIN"/>
    <property type="match status" value="1"/>
</dbReference>
<organism evidence="2 3">
    <name type="scientific">Lolium multiflorum</name>
    <name type="common">Italian ryegrass</name>
    <name type="synonym">Lolium perenne subsp. multiflorum</name>
    <dbReference type="NCBI Taxonomy" id="4521"/>
    <lineage>
        <taxon>Eukaryota</taxon>
        <taxon>Viridiplantae</taxon>
        <taxon>Streptophyta</taxon>
        <taxon>Embryophyta</taxon>
        <taxon>Tracheophyta</taxon>
        <taxon>Spermatophyta</taxon>
        <taxon>Magnoliopsida</taxon>
        <taxon>Liliopsida</taxon>
        <taxon>Poales</taxon>
        <taxon>Poaceae</taxon>
        <taxon>BOP clade</taxon>
        <taxon>Pooideae</taxon>
        <taxon>Poodae</taxon>
        <taxon>Poeae</taxon>
        <taxon>Poeae Chloroplast Group 2 (Poeae type)</taxon>
        <taxon>Loliodinae</taxon>
        <taxon>Loliinae</taxon>
        <taxon>Lolium</taxon>
    </lineage>
</organism>
<feature type="region of interest" description="Disordered" evidence="1">
    <location>
        <begin position="1"/>
        <end position="30"/>
    </location>
</feature>
<evidence type="ECO:0000313" key="3">
    <source>
        <dbReference type="Proteomes" id="UP001231189"/>
    </source>
</evidence>
<evidence type="ECO:0000313" key="2">
    <source>
        <dbReference type="EMBL" id="KAK1642068.1"/>
    </source>
</evidence>
<dbReference type="Pfam" id="PF13606">
    <property type="entry name" value="Ank_3"/>
    <property type="match status" value="1"/>
</dbReference>
<dbReference type="Proteomes" id="UP001231189">
    <property type="component" value="Unassembled WGS sequence"/>
</dbReference>
<reference evidence="2" key="1">
    <citation type="submission" date="2023-07" db="EMBL/GenBank/DDBJ databases">
        <title>A chromosome-level genome assembly of Lolium multiflorum.</title>
        <authorList>
            <person name="Chen Y."/>
            <person name="Copetti D."/>
            <person name="Kolliker R."/>
            <person name="Studer B."/>
        </authorList>
    </citation>
    <scope>NUCLEOTIDE SEQUENCE</scope>
    <source>
        <strain evidence="2">02402/16</strain>
        <tissue evidence="2">Leaf</tissue>
    </source>
</reference>
<dbReference type="AlphaFoldDB" id="A0AAD8RZD4"/>
<accession>A0AAD8RZD4</accession>
<evidence type="ECO:0000256" key="1">
    <source>
        <dbReference type="SAM" id="MobiDB-lite"/>
    </source>
</evidence>
<name>A0AAD8RZD4_LOLMU</name>
<sequence length="124" mass="13311">MAPPRSPATSAKRGSSSRAPPNPSPAPLAADGASKLLLRAAHDGDLRLLKGLVRELDKGRGRPREVVEAAEKEAGFRALFMAARYGRLPVCRYLVEELGVDVDTIHDEGACLLICVRNQHGLSM</sequence>
<dbReference type="InterPro" id="IPR051616">
    <property type="entry name" value="Cul2-RING_E3_ligase_SR"/>
</dbReference>